<dbReference type="Pfam" id="PF00373">
    <property type="entry name" value="FERM_M"/>
    <property type="match status" value="1"/>
</dbReference>
<dbReference type="InterPro" id="IPR001478">
    <property type="entry name" value="PDZ"/>
</dbReference>
<dbReference type="InterPro" id="IPR041779">
    <property type="entry name" value="FRMPD1/3/4_FERM_C"/>
</dbReference>
<dbReference type="STRING" id="33528.ENSGAFP00000013415"/>
<evidence type="ECO:0000259" key="2">
    <source>
        <dbReference type="PROSITE" id="PS50057"/>
    </source>
</evidence>
<evidence type="ECO:0000313" key="5">
    <source>
        <dbReference type="Proteomes" id="UP000250572"/>
    </source>
</evidence>
<dbReference type="InterPro" id="IPR000299">
    <property type="entry name" value="FERM_domain"/>
</dbReference>
<protein>
    <recommendedName>
        <fullName evidence="6">FERM and PDZ domain-containing protein 1</fullName>
    </recommendedName>
</protein>
<dbReference type="SUPFAM" id="SSF47031">
    <property type="entry name" value="Second domain of FERM"/>
    <property type="match status" value="1"/>
</dbReference>
<dbReference type="PROSITE" id="PS50057">
    <property type="entry name" value="FERM_3"/>
    <property type="match status" value="1"/>
</dbReference>
<dbReference type="PANTHER" id="PTHR46221">
    <property type="entry name" value="FERM AND PDZ DOMAIN-CONTAINING PROTEIN FAMILY MEMBER"/>
    <property type="match status" value="1"/>
</dbReference>
<organism evidence="4 5">
    <name type="scientific">Gambusia affinis</name>
    <name type="common">Western mosquitofish</name>
    <name type="synonym">Heterandria affinis</name>
    <dbReference type="NCBI Taxonomy" id="33528"/>
    <lineage>
        <taxon>Eukaryota</taxon>
        <taxon>Metazoa</taxon>
        <taxon>Chordata</taxon>
        <taxon>Craniata</taxon>
        <taxon>Vertebrata</taxon>
        <taxon>Euteleostomi</taxon>
        <taxon>Actinopterygii</taxon>
        <taxon>Neopterygii</taxon>
        <taxon>Teleostei</taxon>
        <taxon>Neoteleostei</taxon>
        <taxon>Acanthomorphata</taxon>
        <taxon>Ovalentaria</taxon>
        <taxon>Atherinomorphae</taxon>
        <taxon>Cyprinodontiformes</taxon>
        <taxon>Poeciliidae</taxon>
        <taxon>Poeciliinae</taxon>
        <taxon>Gambusia</taxon>
    </lineage>
</organism>
<dbReference type="Proteomes" id="UP000250572">
    <property type="component" value="Unassembled WGS sequence"/>
</dbReference>
<dbReference type="Gene3D" id="2.30.42.10">
    <property type="match status" value="1"/>
</dbReference>
<dbReference type="InterPro" id="IPR036034">
    <property type="entry name" value="PDZ_sf"/>
</dbReference>
<dbReference type="SUPFAM" id="SSF54236">
    <property type="entry name" value="Ubiquitin-like"/>
    <property type="match status" value="1"/>
</dbReference>
<feature type="region of interest" description="Disordered" evidence="1">
    <location>
        <begin position="774"/>
        <end position="964"/>
    </location>
</feature>
<dbReference type="InterPro" id="IPR019749">
    <property type="entry name" value="Band_41_domain"/>
</dbReference>
<evidence type="ECO:0000256" key="1">
    <source>
        <dbReference type="SAM" id="MobiDB-lite"/>
    </source>
</evidence>
<feature type="region of interest" description="Disordered" evidence="1">
    <location>
        <begin position="1056"/>
        <end position="1213"/>
    </location>
</feature>
<dbReference type="SMART" id="SM00295">
    <property type="entry name" value="B41"/>
    <property type="match status" value="1"/>
</dbReference>
<dbReference type="EMBL" id="NHOQ01001578">
    <property type="protein sequence ID" value="PWA23568.1"/>
    <property type="molecule type" value="Genomic_DNA"/>
</dbReference>
<accession>A0A315VJQ1</accession>
<evidence type="ECO:0008006" key="6">
    <source>
        <dbReference type="Google" id="ProtNLM"/>
    </source>
</evidence>
<dbReference type="InterPro" id="IPR011993">
    <property type="entry name" value="PH-like_dom_sf"/>
</dbReference>
<dbReference type="Gene3D" id="2.30.29.30">
    <property type="entry name" value="Pleckstrin-homology domain (PH domain)/Phosphotyrosine-binding domain (PTB)"/>
    <property type="match status" value="1"/>
</dbReference>
<feature type="compositionally biased region" description="Basic and acidic residues" evidence="1">
    <location>
        <begin position="810"/>
        <end position="820"/>
    </location>
</feature>
<dbReference type="PANTHER" id="PTHR46221:SF10">
    <property type="entry name" value="FERM AND PDZ DOMAIN-CONTAINING 1B"/>
    <property type="match status" value="1"/>
</dbReference>
<reference evidence="4 5" key="1">
    <citation type="journal article" date="2018" name="G3 (Bethesda)">
        <title>A High-Quality Reference Genome for the Invasive Mosquitofish Gambusia affinis Using a Chicago Library.</title>
        <authorList>
            <person name="Hoffberg S.L."/>
            <person name="Troendle N.J."/>
            <person name="Glenn T.C."/>
            <person name="Mahmud O."/>
            <person name="Louha S."/>
            <person name="Chalopin D."/>
            <person name="Bennetzen J.L."/>
            <person name="Mauricio R."/>
        </authorList>
    </citation>
    <scope>NUCLEOTIDE SEQUENCE [LARGE SCALE GENOMIC DNA]</scope>
    <source>
        <strain evidence="4">NE01/NJP1002.9</strain>
        <tissue evidence="4">Muscle</tissue>
    </source>
</reference>
<feature type="compositionally biased region" description="Basic and acidic residues" evidence="1">
    <location>
        <begin position="573"/>
        <end position="601"/>
    </location>
</feature>
<dbReference type="InterPro" id="IPR019748">
    <property type="entry name" value="FERM_central"/>
</dbReference>
<feature type="domain" description="FERM" evidence="2">
    <location>
        <begin position="187"/>
        <end position="500"/>
    </location>
</feature>
<comment type="caution">
    <text evidence="4">The sequence shown here is derived from an EMBL/GenBank/DDBJ whole genome shotgun (WGS) entry which is preliminary data.</text>
</comment>
<dbReference type="InterPro" id="IPR029071">
    <property type="entry name" value="Ubiquitin-like_domsf"/>
</dbReference>
<feature type="compositionally biased region" description="Low complexity" evidence="1">
    <location>
        <begin position="1198"/>
        <end position="1213"/>
    </location>
</feature>
<feature type="region of interest" description="Disordered" evidence="1">
    <location>
        <begin position="549"/>
        <end position="601"/>
    </location>
</feature>
<feature type="compositionally biased region" description="Polar residues" evidence="1">
    <location>
        <begin position="873"/>
        <end position="884"/>
    </location>
</feature>
<feature type="region of interest" description="Disordered" evidence="1">
    <location>
        <begin position="734"/>
        <end position="758"/>
    </location>
</feature>
<evidence type="ECO:0000259" key="3">
    <source>
        <dbReference type="PROSITE" id="PS50106"/>
    </source>
</evidence>
<dbReference type="SMART" id="SM00228">
    <property type="entry name" value="PDZ"/>
    <property type="match status" value="1"/>
</dbReference>
<feature type="region of interest" description="Disordered" evidence="1">
    <location>
        <begin position="1306"/>
        <end position="1378"/>
    </location>
</feature>
<evidence type="ECO:0000313" key="4">
    <source>
        <dbReference type="EMBL" id="PWA23568.1"/>
    </source>
</evidence>
<dbReference type="InterPro" id="IPR014352">
    <property type="entry name" value="FERM/acyl-CoA-bd_prot_sf"/>
</dbReference>
<name>A0A315VJQ1_GAMAF</name>
<dbReference type="CDD" id="cd13183">
    <property type="entry name" value="FERM_C_FRMPD1_FRMPD3_FRMPD4"/>
    <property type="match status" value="1"/>
</dbReference>
<dbReference type="CDD" id="cd14473">
    <property type="entry name" value="FERM_B-lobe"/>
    <property type="match status" value="1"/>
</dbReference>
<feature type="compositionally biased region" description="Polar residues" evidence="1">
    <location>
        <begin position="1131"/>
        <end position="1150"/>
    </location>
</feature>
<gene>
    <name evidence="4" type="ORF">CCH79_00006083</name>
</gene>
<dbReference type="Pfam" id="PF00595">
    <property type="entry name" value="PDZ"/>
    <property type="match status" value="1"/>
</dbReference>
<feature type="compositionally biased region" description="Polar residues" evidence="1">
    <location>
        <begin position="1354"/>
        <end position="1374"/>
    </location>
</feature>
<feature type="compositionally biased region" description="Polar residues" evidence="1">
    <location>
        <begin position="912"/>
        <end position="928"/>
    </location>
</feature>
<feature type="compositionally biased region" description="Acidic residues" evidence="1">
    <location>
        <begin position="742"/>
        <end position="755"/>
    </location>
</feature>
<feature type="compositionally biased region" description="Pro residues" evidence="1">
    <location>
        <begin position="938"/>
        <end position="956"/>
    </location>
</feature>
<feature type="compositionally biased region" description="Basic and acidic residues" evidence="1">
    <location>
        <begin position="1056"/>
        <end position="1066"/>
    </location>
</feature>
<dbReference type="SUPFAM" id="SSF50156">
    <property type="entry name" value="PDZ domain-like"/>
    <property type="match status" value="1"/>
</dbReference>
<feature type="compositionally biased region" description="Polar residues" evidence="1">
    <location>
        <begin position="1314"/>
        <end position="1344"/>
    </location>
</feature>
<dbReference type="InterPro" id="IPR035963">
    <property type="entry name" value="FERM_2"/>
</dbReference>
<dbReference type="CDD" id="cd21942">
    <property type="entry name" value="LGNbd_FRMPD1"/>
    <property type="match status" value="1"/>
</dbReference>
<proteinExistence type="predicted"/>
<dbReference type="SUPFAM" id="SSF50729">
    <property type="entry name" value="PH domain-like"/>
    <property type="match status" value="1"/>
</dbReference>
<sequence>MEENERCRSRSPARRTNRVQQVVGTIIRRTRESLSRERLLGDGRSQRSNSLSSQSFQAKLTLQITRDPVLDRSTGHGFALTTDSPLLVRDVAPGSPADGILFPGDQVLQINDKVMEDLSAELVENILRELEDCINVTILRHMTNPKSSIMSAEKRARLRSNPVKVRFAEEVVVNGHTQGNSLLFLPNVLKVYLENGQTKAFKFDNTTSVKDIVLTLKEKLSIRVIEYFGLVLEQQYSITKLLLLHEDELIQKVVQKKDSHDYRCLFRVCFIPRDPTDMLQEDSLAFEYLFLQSVGDVLQERFAVEMKCNTALRLAALHMHERLDSCGQTRTSIKSITKEFGLDSFISPTLLSNMREKDLRKAISYHLKKIQSLLEPRQKVITATQARLAYLTQLGELISYGGRSYTATMMLQDREVMVSLLVGAKYGLSQVINHKINMISTLVEFSSISKVELLSESDKVSLLRISLHDMKPFALLMDSMAAKDLGCLLGGYCKLLVDPSVNVFRLGRPKVRVHRVPAEEGVCGRFAVIEGVCYESLTSYVSRCCSESDVSTDDDDPMDSQSYKGSDPASTDWEERRRGEEKKRKEEERKEREQHKGKQEVKIIVTTEGKDNESEEEVGATGNGLCKFKVVDEEMNLETSWYHTDPRVTSSFSSLSSSSLSTALDESNAVAKAPSHLDALRGSSPGEDPSNLDVHHPYLLEPKRQGPLRPTNLNYRGNDNSFLCFAELSKDDFLPSPAGATSDDDDDDDDEEEEDLGIHKLRRISKIPSSRDLRMIDSTPFERLPIKRKKKTPPKVPVRTSSIPGSKSAQVEHRLSKDEDSLFLTPSPNPKPALLLKDNVSESEDEFFDAQDRFTPPVPDFSDAELADRRNANRLSGTWNSLPSVQGKEPSSPLASKPRSPKMKKESELVKDSTNQLFHPQPSASKSCQKPETKVKPPLAPKPQLLPKPQMMPPKSPQHGRSYAQCNGDASGHLSSELLEMEPDTMEFKSVTLGGLPLPSSMITAVRCKKQTVTNTTLQSEEKTNKQENNLQLNKNLLRENGSHVFTSDKILISDKKETSRTDEKVNGSNILTKSPPSSHSVPRSNSGTKLALPPPVPPKPTSSISFHPLSLPASSPVSPTDPNKGMFKDSISTSNGIHPWNNRNGSIQSGPRRVSQSHESLSPKNTDPPLTITTSPTSVDCKGVGGLDSREPGRSGSGSDLRTSSSSLGGRLPASALRGKIQSLPWYMTRSQEILGNLDYPSTSSINGDTSGFGSGLSVASGLSDLNKTPVKDKESIASKSGTKGSILDDGAEVVIATIKEAPEVSSHMKKASGTNGSHPNLSFRDNSPHSGSVSSEQPQSRPHSAVGLGGVTSMQIGGDSPTSSGADTTPPQQHRESCGCRTVYANCFSGDTEDGVSFDEELTVYEFSRRIRPKPAQASSPTTPSPKPNILSLLRDNPRPLSTFSTASSELSPLVSCPVSPTVSLSGRLRSLTNKNYGGLKGGFASLREDIDQLLLVLERGALDQPQQFSKLKSTDLNHNGTEDNTAVGQGCTGISPIIMTEPERSLLQAEARRLASGCQRATRVGWAPDEALRSLTTSFSALVQLSAACLKTNPCPGCDVCHKARLVNKDEDDDGQQPMDKLKEIVGLYREFVGAVETAGTGGVNGSRSVGSGQSQGEEDGVRLLAKRCTLLISSVFALTQLFRTSTHETTDTPGRLLDGPPQAEEQHIAGTVAEEYGHEAAVTLSDAILGQECPEGVRCVVEARMVPMILQESLNALKRREDGFCGPRQRCGKASGDELWHAAAANPKHDGHCGALLEQWGQQAPVQIPQPIPLQLLHRLGNQHTVQLLAEQHLLNWEAPGGGDRVDSESMVLTAMRGSVHCLILRHHINSVQH</sequence>
<feature type="compositionally biased region" description="Polar residues" evidence="1">
    <location>
        <begin position="1067"/>
        <end position="1089"/>
    </location>
</feature>
<feature type="domain" description="PDZ" evidence="3">
    <location>
        <begin position="61"/>
        <end position="142"/>
    </location>
</feature>
<feature type="compositionally biased region" description="Low complexity" evidence="1">
    <location>
        <begin position="1109"/>
        <end position="1119"/>
    </location>
</feature>
<dbReference type="PROSITE" id="PS50106">
    <property type="entry name" value="PDZ"/>
    <property type="match status" value="1"/>
</dbReference>
<dbReference type="FunFam" id="2.30.29.30:FF:000066">
    <property type="entry name" value="FERM and PDZ domain-containing protein 4"/>
    <property type="match status" value="1"/>
</dbReference>
<keyword evidence="5" id="KW-1185">Reference proteome</keyword>
<dbReference type="Gene3D" id="1.20.80.10">
    <property type="match status" value="1"/>
</dbReference>